<protein>
    <submittedName>
        <fullName evidence="2">Uncharacterized protein</fullName>
    </submittedName>
</protein>
<keyword evidence="1" id="KW-0472">Membrane</keyword>
<dbReference type="GO" id="GO:0070072">
    <property type="term" value="P:vacuolar proton-transporting V-type ATPase complex assembly"/>
    <property type="evidence" value="ECO:0007669"/>
    <property type="project" value="InterPro"/>
</dbReference>
<keyword evidence="1" id="KW-1133">Transmembrane helix</keyword>
<name>A0A2P4XZJ8_9STRA</name>
<reference evidence="2 3" key="1">
    <citation type="journal article" date="2017" name="Genome Biol. Evol.">
        <title>Phytophthora megakarya and P. palmivora, closely related causal agents of cacao black pod rot, underwent increases in genome sizes and gene numbers by different mechanisms.</title>
        <authorList>
            <person name="Ali S.S."/>
            <person name="Shao J."/>
            <person name="Lary D.J."/>
            <person name="Kronmiller B."/>
            <person name="Shen D."/>
            <person name="Strem M.D."/>
            <person name="Amoako-Attah I."/>
            <person name="Akrofi A.Y."/>
            <person name="Begoude B.A."/>
            <person name="Ten Hoopen G.M."/>
            <person name="Coulibaly K."/>
            <person name="Kebe B.I."/>
            <person name="Melnick R.L."/>
            <person name="Guiltinan M.J."/>
            <person name="Tyler B.M."/>
            <person name="Meinhardt L.W."/>
            <person name="Bailey B.A."/>
        </authorList>
    </citation>
    <scope>NUCLEOTIDE SEQUENCE [LARGE SCALE GENOMIC DNA]</scope>
    <source>
        <strain evidence="3">sbr112.9</strain>
    </source>
</reference>
<evidence type="ECO:0000313" key="2">
    <source>
        <dbReference type="EMBL" id="POM70982.1"/>
    </source>
</evidence>
<dbReference type="Proteomes" id="UP000237271">
    <property type="component" value="Unassembled WGS sequence"/>
</dbReference>
<organism evidence="2 3">
    <name type="scientific">Phytophthora palmivora</name>
    <dbReference type="NCBI Taxonomy" id="4796"/>
    <lineage>
        <taxon>Eukaryota</taxon>
        <taxon>Sar</taxon>
        <taxon>Stramenopiles</taxon>
        <taxon>Oomycota</taxon>
        <taxon>Peronosporomycetes</taxon>
        <taxon>Peronosporales</taxon>
        <taxon>Peronosporaceae</taxon>
        <taxon>Phytophthora</taxon>
    </lineage>
</organism>
<evidence type="ECO:0000313" key="3">
    <source>
        <dbReference type="Proteomes" id="UP000237271"/>
    </source>
</evidence>
<feature type="transmembrane region" description="Helical" evidence="1">
    <location>
        <begin position="16"/>
        <end position="37"/>
    </location>
</feature>
<dbReference type="AlphaFoldDB" id="A0A2P4XZJ8"/>
<dbReference type="EMBL" id="NCKW01006679">
    <property type="protein sequence ID" value="POM70982.1"/>
    <property type="molecule type" value="Genomic_DNA"/>
</dbReference>
<sequence length="91" mass="10361">MASALTNVLRPDSREFMIVLNVVLALLFFVMLAVVYTELEDSYHVFVLLFLVVGLTVSINWFIIEANNLKHTQVTDSIKQKQESTTRAKTD</sequence>
<evidence type="ECO:0000256" key="1">
    <source>
        <dbReference type="SAM" id="Phobius"/>
    </source>
</evidence>
<proteinExistence type="predicted"/>
<accession>A0A2P4XZJ8</accession>
<comment type="caution">
    <text evidence="2">The sequence shown here is derived from an EMBL/GenBank/DDBJ whole genome shotgun (WGS) entry which is preliminary data.</text>
</comment>
<dbReference type="Pfam" id="PF08636">
    <property type="entry name" value="Pkr1"/>
    <property type="match status" value="1"/>
</dbReference>
<feature type="transmembrane region" description="Helical" evidence="1">
    <location>
        <begin position="43"/>
        <end position="63"/>
    </location>
</feature>
<gene>
    <name evidence="2" type="ORF">PHPALM_12514</name>
</gene>
<dbReference type="InterPro" id="IPR013945">
    <property type="entry name" value="Pkr1"/>
</dbReference>
<keyword evidence="3" id="KW-1185">Reference proteome</keyword>
<dbReference type="OrthoDB" id="74580at2759"/>
<keyword evidence="1" id="KW-0812">Transmembrane</keyword>